<sequence length="131" mass="14315">MVVINTGGTFGPALQASETGSNRYILNILNDVAMAHVLAYGSEHATGRYICDSPVLHVADLVSLLKKQYPTYDISAIDADETVPRVPIYNSSTQKVRDLGLHFQPIQVIIHETVASFMEGGLLHSQHCLHT</sequence>
<protein>
    <submittedName>
        <fullName evidence="1">Uncharacterized protein</fullName>
    </submittedName>
</protein>
<name>A0ABP0UR01_9BRYO</name>
<keyword evidence="2" id="KW-1185">Reference proteome</keyword>
<dbReference type="Proteomes" id="UP001497512">
    <property type="component" value="Chromosome 5"/>
</dbReference>
<proteinExistence type="predicted"/>
<dbReference type="Gene3D" id="3.40.50.720">
    <property type="entry name" value="NAD(P)-binding Rossmann-like Domain"/>
    <property type="match status" value="1"/>
</dbReference>
<organism evidence="1 2">
    <name type="scientific">Sphagnum troendelagicum</name>
    <dbReference type="NCBI Taxonomy" id="128251"/>
    <lineage>
        <taxon>Eukaryota</taxon>
        <taxon>Viridiplantae</taxon>
        <taxon>Streptophyta</taxon>
        <taxon>Embryophyta</taxon>
        <taxon>Bryophyta</taxon>
        <taxon>Sphagnophytina</taxon>
        <taxon>Sphagnopsida</taxon>
        <taxon>Sphagnales</taxon>
        <taxon>Sphagnaceae</taxon>
        <taxon>Sphagnum</taxon>
    </lineage>
</organism>
<evidence type="ECO:0000313" key="2">
    <source>
        <dbReference type="Proteomes" id="UP001497512"/>
    </source>
</evidence>
<accession>A0ABP0UR01</accession>
<dbReference type="EMBL" id="OZ019897">
    <property type="protein sequence ID" value="CAK9227496.1"/>
    <property type="molecule type" value="Genomic_DNA"/>
</dbReference>
<evidence type="ECO:0000313" key="1">
    <source>
        <dbReference type="EMBL" id="CAK9227496.1"/>
    </source>
</evidence>
<dbReference type="SUPFAM" id="SSF51735">
    <property type="entry name" value="NAD(P)-binding Rossmann-fold domains"/>
    <property type="match status" value="1"/>
</dbReference>
<reference evidence="1" key="1">
    <citation type="submission" date="2024-02" db="EMBL/GenBank/DDBJ databases">
        <authorList>
            <consortium name="ELIXIR-Norway"/>
            <consortium name="Elixir Norway"/>
        </authorList>
    </citation>
    <scope>NUCLEOTIDE SEQUENCE</scope>
</reference>
<dbReference type="InterPro" id="IPR036291">
    <property type="entry name" value="NAD(P)-bd_dom_sf"/>
</dbReference>
<gene>
    <name evidence="1" type="ORF">CSSPTR1EN2_LOCUS18768</name>
</gene>